<dbReference type="InterPro" id="IPR010093">
    <property type="entry name" value="SinI_DNA-bd"/>
</dbReference>
<dbReference type="GO" id="GO:0003677">
    <property type="term" value="F:DNA binding"/>
    <property type="evidence" value="ECO:0007669"/>
    <property type="project" value="InterPro"/>
</dbReference>
<dbReference type="EMBL" id="CP053642">
    <property type="protein sequence ID" value="QKD79845.1"/>
    <property type="molecule type" value="Genomic_DNA"/>
</dbReference>
<proteinExistence type="predicted"/>
<organism evidence="2 3">
    <name type="scientific">Actinomyces marmotae</name>
    <dbReference type="NCBI Taxonomy" id="2737173"/>
    <lineage>
        <taxon>Bacteria</taxon>
        <taxon>Bacillati</taxon>
        <taxon>Actinomycetota</taxon>
        <taxon>Actinomycetes</taxon>
        <taxon>Actinomycetales</taxon>
        <taxon>Actinomycetaceae</taxon>
        <taxon>Actinomyces</taxon>
    </lineage>
</organism>
<sequence>MSKHALNKRSSLSSVEAAAILGVSRDTVVRAADRGEIPVRRTPGGQRRFNPDDVEAYRARLASVPQVPAALAASSGGEAA</sequence>
<dbReference type="InterPro" id="IPR009061">
    <property type="entry name" value="DNA-bd_dom_put_sf"/>
</dbReference>
<dbReference type="SUPFAM" id="SSF46955">
    <property type="entry name" value="Putative DNA-binding domain"/>
    <property type="match status" value="1"/>
</dbReference>
<reference evidence="2 3" key="1">
    <citation type="submission" date="2020-05" db="EMBL/GenBank/DDBJ databases">
        <title>Actinomyces sp. zg-325.</title>
        <authorList>
            <person name="Yang C."/>
        </authorList>
    </citation>
    <scope>NUCLEOTIDE SEQUENCE [LARGE SCALE GENOMIC DNA]</scope>
    <source>
        <strain evidence="3">zg-325</strain>
    </source>
</reference>
<dbReference type="Pfam" id="PF12728">
    <property type="entry name" value="HTH_17"/>
    <property type="match status" value="1"/>
</dbReference>
<dbReference type="AlphaFoldDB" id="A0A6M8BAI9"/>
<accession>A0A6M8BAI9</accession>
<dbReference type="Proteomes" id="UP000504752">
    <property type="component" value="Chromosome"/>
</dbReference>
<dbReference type="KEGG" id="amam:HPC72_05940"/>
<evidence type="ECO:0000259" key="1">
    <source>
        <dbReference type="Pfam" id="PF12728"/>
    </source>
</evidence>
<dbReference type="CDD" id="cd04762">
    <property type="entry name" value="HTH_MerR-trunc"/>
    <property type="match status" value="1"/>
</dbReference>
<gene>
    <name evidence="2" type="ORF">HPC72_05940</name>
</gene>
<dbReference type="InterPro" id="IPR041657">
    <property type="entry name" value="HTH_17"/>
</dbReference>
<dbReference type="Gene3D" id="1.10.1660.10">
    <property type="match status" value="1"/>
</dbReference>
<keyword evidence="3" id="KW-1185">Reference proteome</keyword>
<protein>
    <submittedName>
        <fullName evidence="2">Helix-turn-helix domain-containing protein</fullName>
    </submittedName>
</protein>
<evidence type="ECO:0000313" key="3">
    <source>
        <dbReference type="Proteomes" id="UP000504752"/>
    </source>
</evidence>
<dbReference type="NCBIfam" id="TIGR01764">
    <property type="entry name" value="excise"/>
    <property type="match status" value="1"/>
</dbReference>
<feature type="domain" description="Helix-turn-helix" evidence="1">
    <location>
        <begin position="12"/>
        <end position="60"/>
    </location>
</feature>
<name>A0A6M8BAI9_9ACTO</name>
<evidence type="ECO:0000313" key="2">
    <source>
        <dbReference type="EMBL" id="QKD79845.1"/>
    </source>
</evidence>